<dbReference type="Pfam" id="PF04327">
    <property type="entry name" value="Peptidase_Prp"/>
    <property type="match status" value="1"/>
</dbReference>
<sequence>MIHTEFFQKDGAVCMEMQGHAMTAPKGEDLICAAATMVAYTLAQAVQFLYEQDRLLEKPEVKIVDGYARIRVYPRKCAMAETLMTFWVAQAGAYVLERNYPKAVSLMPMEVSA</sequence>
<dbReference type="InterPro" id="IPR007422">
    <property type="entry name" value="Peptidase_Prp"/>
</dbReference>
<dbReference type="GO" id="GO:0006508">
    <property type="term" value="P:proteolysis"/>
    <property type="evidence" value="ECO:0007669"/>
    <property type="project" value="UniProtKB-KW"/>
</dbReference>
<reference evidence="5" key="1">
    <citation type="journal article" date="2021" name="Proc. Natl. Acad. Sci. U.S.A.">
        <title>A Catalog of Tens of Thousands of Viruses from Human Metagenomes Reveals Hidden Associations with Chronic Diseases.</title>
        <authorList>
            <person name="Tisza M.J."/>
            <person name="Buck C.B."/>
        </authorList>
    </citation>
    <scope>NUCLEOTIDE SEQUENCE</scope>
    <source>
        <strain evidence="5">CtgFL11</strain>
    </source>
</reference>
<keyword evidence="2 5" id="KW-0645">Protease</keyword>
<dbReference type="GO" id="GO:0008234">
    <property type="term" value="F:cysteine-type peptidase activity"/>
    <property type="evidence" value="ECO:0007669"/>
    <property type="project" value="UniProtKB-KW"/>
</dbReference>
<evidence type="ECO:0000256" key="4">
    <source>
        <dbReference type="ARBA" id="ARBA00022807"/>
    </source>
</evidence>
<evidence type="ECO:0000256" key="3">
    <source>
        <dbReference type="ARBA" id="ARBA00022801"/>
    </source>
</evidence>
<name>A0A8S5SWV2_9CAUD</name>
<organism evidence="5">
    <name type="scientific">Podoviridae sp. ctgFL11</name>
    <dbReference type="NCBI Taxonomy" id="2827744"/>
    <lineage>
        <taxon>Viruses</taxon>
        <taxon>Duplodnaviria</taxon>
        <taxon>Heunggongvirae</taxon>
        <taxon>Uroviricota</taxon>
        <taxon>Caudoviricetes</taxon>
    </lineage>
</organism>
<dbReference type="GO" id="GO:0042254">
    <property type="term" value="P:ribosome biogenesis"/>
    <property type="evidence" value="ECO:0007669"/>
    <property type="project" value="UniProtKB-KW"/>
</dbReference>
<dbReference type="CDD" id="cd16332">
    <property type="entry name" value="Prp-like"/>
    <property type="match status" value="1"/>
</dbReference>
<accession>A0A8S5SWV2</accession>
<evidence type="ECO:0000256" key="1">
    <source>
        <dbReference type="ARBA" id="ARBA00022517"/>
    </source>
</evidence>
<keyword evidence="4" id="KW-0788">Thiol protease</keyword>
<dbReference type="SUPFAM" id="SSF118010">
    <property type="entry name" value="TM1457-like"/>
    <property type="match status" value="1"/>
</dbReference>
<protein>
    <submittedName>
        <fullName evidence="5">Cysteine protease</fullName>
    </submittedName>
</protein>
<keyword evidence="3" id="KW-0378">Hydrolase</keyword>
<proteinExistence type="predicted"/>
<evidence type="ECO:0000256" key="2">
    <source>
        <dbReference type="ARBA" id="ARBA00022670"/>
    </source>
</evidence>
<evidence type="ECO:0000313" key="5">
    <source>
        <dbReference type="EMBL" id="DAF55454.1"/>
    </source>
</evidence>
<dbReference type="InterPro" id="IPR036764">
    <property type="entry name" value="Peptidase_Prp_sf"/>
</dbReference>
<dbReference type="EMBL" id="BK032692">
    <property type="protein sequence ID" value="DAF55454.1"/>
    <property type="molecule type" value="Genomic_DNA"/>
</dbReference>
<keyword evidence="1" id="KW-0690">Ribosome biogenesis</keyword>
<dbReference type="Gene3D" id="3.30.70.1490">
    <property type="entry name" value="Cysteine protease Prp"/>
    <property type="match status" value="1"/>
</dbReference>